<evidence type="ECO:0000256" key="1">
    <source>
        <dbReference type="SAM" id="MobiDB-lite"/>
    </source>
</evidence>
<sequence>MSDLTIEHTAGDGTLLRGSARGDGVAALLKPLGWRWGRTLSAWYLPRSRDTAPRAAVIEDTTTTLRAAGHAVTITLDHEPRTPAEVAQDRQRRSRARADRLEAPPLPMHRLRARLAPGHRQDGRAAGEAVPSRAAVGAGGDRVPAPERRPRGRGPRRRLEHRQRSRPRRRPTGPDRRDRPVRRRHRCWR</sequence>
<dbReference type="KEGG" id="mgg:MPLG2_0916"/>
<name>A0A2N9JCU1_9ACTN</name>
<organism evidence="2 3">
    <name type="scientific">Micropruina glycogenica</name>
    <dbReference type="NCBI Taxonomy" id="75385"/>
    <lineage>
        <taxon>Bacteria</taxon>
        <taxon>Bacillati</taxon>
        <taxon>Actinomycetota</taxon>
        <taxon>Actinomycetes</taxon>
        <taxon>Propionibacteriales</taxon>
        <taxon>Nocardioidaceae</taxon>
        <taxon>Micropruina</taxon>
    </lineage>
</organism>
<proteinExistence type="predicted"/>
<evidence type="ECO:0000313" key="3">
    <source>
        <dbReference type="Proteomes" id="UP000238164"/>
    </source>
</evidence>
<gene>
    <name evidence="2" type="ORF">MPLG2_0916</name>
</gene>
<reference evidence="2 3" key="1">
    <citation type="submission" date="2018-02" db="EMBL/GenBank/DDBJ databases">
        <authorList>
            <person name="Cohen D.B."/>
            <person name="Kent A.D."/>
        </authorList>
    </citation>
    <scope>NUCLEOTIDE SEQUENCE [LARGE SCALE GENOMIC DNA]</scope>
    <source>
        <strain evidence="2">1</strain>
    </source>
</reference>
<feature type="compositionally biased region" description="Basic and acidic residues" evidence="1">
    <location>
        <begin position="78"/>
        <end position="102"/>
    </location>
</feature>
<feature type="compositionally biased region" description="Basic residues" evidence="1">
    <location>
        <begin position="150"/>
        <end position="171"/>
    </location>
</feature>
<keyword evidence="3" id="KW-1185">Reference proteome</keyword>
<dbReference type="Proteomes" id="UP000238164">
    <property type="component" value="Chromosome 1"/>
</dbReference>
<dbReference type="EMBL" id="LT985188">
    <property type="protein sequence ID" value="SPD85952.1"/>
    <property type="molecule type" value="Genomic_DNA"/>
</dbReference>
<feature type="compositionally biased region" description="Basic residues" evidence="1">
    <location>
        <begin position="179"/>
        <end position="189"/>
    </location>
</feature>
<accession>A0A2N9JCU1</accession>
<dbReference type="AlphaFoldDB" id="A0A2N9JCU1"/>
<feature type="region of interest" description="Disordered" evidence="1">
    <location>
        <begin position="78"/>
        <end position="189"/>
    </location>
</feature>
<evidence type="ECO:0000313" key="2">
    <source>
        <dbReference type="EMBL" id="SPD85952.1"/>
    </source>
</evidence>
<protein>
    <submittedName>
        <fullName evidence="2">Uncharacterized protein</fullName>
    </submittedName>
</protein>